<gene>
    <name evidence="1" type="ORF">AVEN_13679_1</name>
</gene>
<dbReference type="Proteomes" id="UP000499080">
    <property type="component" value="Unassembled WGS sequence"/>
</dbReference>
<name>A0A4Y2X8A5_ARAVE</name>
<reference evidence="1 2" key="1">
    <citation type="journal article" date="2019" name="Sci. Rep.">
        <title>Orb-weaving spider Araneus ventricosus genome elucidates the spidroin gene catalogue.</title>
        <authorList>
            <person name="Kono N."/>
            <person name="Nakamura H."/>
            <person name="Ohtoshi R."/>
            <person name="Moran D.A.P."/>
            <person name="Shinohara A."/>
            <person name="Yoshida Y."/>
            <person name="Fujiwara M."/>
            <person name="Mori M."/>
            <person name="Tomita M."/>
            <person name="Arakawa K."/>
        </authorList>
    </citation>
    <scope>NUCLEOTIDE SEQUENCE [LARGE SCALE GENOMIC DNA]</scope>
</reference>
<accession>A0A4Y2X8A5</accession>
<dbReference type="AlphaFoldDB" id="A0A4Y2X8A5"/>
<evidence type="ECO:0000313" key="2">
    <source>
        <dbReference type="Proteomes" id="UP000499080"/>
    </source>
</evidence>
<dbReference type="EMBL" id="BGPR01071106">
    <property type="protein sequence ID" value="GBO44397.1"/>
    <property type="molecule type" value="Genomic_DNA"/>
</dbReference>
<sequence length="95" mass="10451">MASLCATTLIQENLCALFPMDTTHGGQDNLTEARTDVRSIMITYVSMTDTELHSTSQEKGTVIVEIVQEVLRLGGVFEGLWYLFGVCSQCELVSC</sequence>
<organism evidence="1 2">
    <name type="scientific">Araneus ventricosus</name>
    <name type="common">Orbweaver spider</name>
    <name type="synonym">Epeira ventricosa</name>
    <dbReference type="NCBI Taxonomy" id="182803"/>
    <lineage>
        <taxon>Eukaryota</taxon>
        <taxon>Metazoa</taxon>
        <taxon>Ecdysozoa</taxon>
        <taxon>Arthropoda</taxon>
        <taxon>Chelicerata</taxon>
        <taxon>Arachnida</taxon>
        <taxon>Araneae</taxon>
        <taxon>Araneomorphae</taxon>
        <taxon>Entelegynae</taxon>
        <taxon>Araneoidea</taxon>
        <taxon>Araneidae</taxon>
        <taxon>Araneus</taxon>
    </lineage>
</organism>
<evidence type="ECO:0000313" key="1">
    <source>
        <dbReference type="EMBL" id="GBO44397.1"/>
    </source>
</evidence>
<keyword evidence="2" id="KW-1185">Reference proteome</keyword>
<comment type="caution">
    <text evidence="1">The sequence shown here is derived from an EMBL/GenBank/DDBJ whole genome shotgun (WGS) entry which is preliminary data.</text>
</comment>
<protein>
    <submittedName>
        <fullName evidence="1">Uncharacterized protein</fullName>
    </submittedName>
</protein>
<proteinExistence type="predicted"/>